<dbReference type="SMART" id="SM00490">
    <property type="entry name" value="HELICc"/>
    <property type="match status" value="1"/>
</dbReference>
<dbReference type="Proteomes" id="UP000002640">
    <property type="component" value="Unassembled WGS sequence"/>
</dbReference>
<evidence type="ECO:0000259" key="6">
    <source>
        <dbReference type="PROSITE" id="PS51194"/>
    </source>
</evidence>
<dbReference type="KEGG" id="psoj:PHYSODRAFT_529066"/>
<organism evidence="7 8">
    <name type="scientific">Phytophthora sojae (strain P6497)</name>
    <name type="common">Soybean stem and root rot agent</name>
    <name type="synonym">Phytophthora megasperma f. sp. glycines</name>
    <dbReference type="NCBI Taxonomy" id="1094619"/>
    <lineage>
        <taxon>Eukaryota</taxon>
        <taxon>Sar</taxon>
        <taxon>Stramenopiles</taxon>
        <taxon>Oomycota</taxon>
        <taxon>Peronosporomycetes</taxon>
        <taxon>Peronosporales</taxon>
        <taxon>Peronosporaceae</taxon>
        <taxon>Phytophthora</taxon>
    </lineage>
</organism>
<dbReference type="GO" id="GO:0043138">
    <property type="term" value="F:3'-5' DNA helicase activity"/>
    <property type="evidence" value="ECO:0007669"/>
    <property type="project" value="UniProtKB-EC"/>
</dbReference>
<evidence type="ECO:0000313" key="7">
    <source>
        <dbReference type="EMBL" id="EGZ07177.1"/>
    </source>
</evidence>
<dbReference type="RefSeq" id="XP_009536743.1">
    <property type="nucleotide sequence ID" value="XM_009538448.1"/>
</dbReference>
<keyword evidence="8" id="KW-1185">Reference proteome</keyword>
<dbReference type="EMBL" id="JH159162">
    <property type="protein sequence ID" value="EGZ07177.1"/>
    <property type="molecule type" value="Genomic_DNA"/>
</dbReference>
<evidence type="ECO:0000313" key="8">
    <source>
        <dbReference type="Proteomes" id="UP000002640"/>
    </source>
</evidence>
<comment type="catalytic activity">
    <reaction evidence="4">
        <text>Couples ATP hydrolysis with the unwinding of duplex DNA by translocating in the 3'-5' direction.</text>
        <dbReference type="EC" id="5.6.2.4"/>
    </reaction>
</comment>
<evidence type="ECO:0000256" key="4">
    <source>
        <dbReference type="ARBA" id="ARBA00034617"/>
    </source>
</evidence>
<dbReference type="GO" id="GO:0005694">
    <property type="term" value="C:chromosome"/>
    <property type="evidence" value="ECO:0007669"/>
    <property type="project" value="TreeGrafter"/>
</dbReference>
<reference evidence="7 8" key="1">
    <citation type="journal article" date="2006" name="Science">
        <title>Phytophthora genome sequences uncover evolutionary origins and mechanisms of pathogenesis.</title>
        <authorList>
            <person name="Tyler B.M."/>
            <person name="Tripathy S."/>
            <person name="Zhang X."/>
            <person name="Dehal P."/>
            <person name="Jiang R.H."/>
            <person name="Aerts A."/>
            <person name="Arredondo F.D."/>
            <person name="Baxter L."/>
            <person name="Bensasson D."/>
            <person name="Beynon J.L."/>
            <person name="Chapman J."/>
            <person name="Damasceno C.M."/>
            <person name="Dorrance A.E."/>
            <person name="Dou D."/>
            <person name="Dickerman A.W."/>
            <person name="Dubchak I.L."/>
            <person name="Garbelotto M."/>
            <person name="Gijzen M."/>
            <person name="Gordon S.G."/>
            <person name="Govers F."/>
            <person name="Grunwald N.J."/>
            <person name="Huang W."/>
            <person name="Ivors K.L."/>
            <person name="Jones R.W."/>
            <person name="Kamoun S."/>
            <person name="Krampis K."/>
            <person name="Lamour K.H."/>
            <person name="Lee M.K."/>
            <person name="McDonald W.H."/>
            <person name="Medina M."/>
            <person name="Meijer H.J."/>
            <person name="Nordberg E.K."/>
            <person name="Maclean D.J."/>
            <person name="Ospina-Giraldo M.D."/>
            <person name="Morris P.F."/>
            <person name="Phuntumart V."/>
            <person name="Putnam N.H."/>
            <person name="Rash S."/>
            <person name="Rose J.K."/>
            <person name="Sakihama Y."/>
            <person name="Salamov A.A."/>
            <person name="Savidor A."/>
            <person name="Scheuring C.F."/>
            <person name="Smith B.M."/>
            <person name="Sobral B.W."/>
            <person name="Terry A."/>
            <person name="Torto-Alalibo T.A."/>
            <person name="Win J."/>
            <person name="Xu Z."/>
            <person name="Zhang H."/>
            <person name="Grigoriev I.V."/>
            <person name="Rokhsar D.S."/>
            <person name="Boore J.L."/>
        </authorList>
    </citation>
    <scope>NUCLEOTIDE SEQUENCE [LARGE SCALE GENOMIC DNA]</scope>
    <source>
        <strain evidence="7 8">P6497</strain>
    </source>
</reference>
<dbReference type="GO" id="GO:0000724">
    <property type="term" value="P:double-strand break repair via homologous recombination"/>
    <property type="evidence" value="ECO:0007669"/>
    <property type="project" value="TreeGrafter"/>
</dbReference>
<dbReference type="InParanoid" id="G5AB32"/>
<dbReference type="GO" id="GO:0005737">
    <property type="term" value="C:cytoplasm"/>
    <property type="evidence" value="ECO:0007669"/>
    <property type="project" value="TreeGrafter"/>
</dbReference>
<evidence type="ECO:0000256" key="2">
    <source>
        <dbReference type="ARBA" id="ARBA00023125"/>
    </source>
</evidence>
<name>G5AB32_PHYSP</name>
<evidence type="ECO:0000256" key="3">
    <source>
        <dbReference type="ARBA" id="ARBA00023235"/>
    </source>
</evidence>
<comment type="similarity">
    <text evidence="1">Belongs to the helicase family. RecQ subfamily.</text>
</comment>
<gene>
    <name evidence="7" type="ORF">PHYSODRAFT_529066</name>
</gene>
<sequence length="199" mass="22427">MAHPDKGIVFALTKPKVEEIANYLERHTSNVVARYHSGMTFDERKNILSLWKSPNCSYIVATCGLGQGVDYPNVRTVLHFGLAHSLTDYAQETGRSGRDGKPAKCVTIYSETYFQRFSKHLTVGSSSNKGEYQALSTLRAFLLDKIRCRRQRLQEAMDGSGFPCTVDDVNEVCDVCSRAMGDDQNKRWGRWVLHLARTS</sequence>
<feature type="domain" description="Helicase C-terminal" evidence="6">
    <location>
        <begin position="1"/>
        <end position="170"/>
    </location>
</feature>
<dbReference type="PANTHER" id="PTHR13710">
    <property type="entry name" value="DNA HELICASE RECQ FAMILY MEMBER"/>
    <property type="match status" value="1"/>
</dbReference>
<protein>
    <recommendedName>
        <fullName evidence="5">DNA 3'-5' helicase</fullName>
        <ecNumber evidence="5">5.6.2.4</ecNumber>
    </recommendedName>
</protein>
<dbReference type="PANTHER" id="PTHR13710:SF105">
    <property type="entry name" value="ATP-DEPENDENT DNA HELICASE Q1"/>
    <property type="match status" value="1"/>
</dbReference>
<accession>G5AB32</accession>
<evidence type="ECO:0000256" key="5">
    <source>
        <dbReference type="ARBA" id="ARBA00034808"/>
    </source>
</evidence>
<dbReference type="PROSITE" id="PS51194">
    <property type="entry name" value="HELICASE_CTER"/>
    <property type="match status" value="1"/>
</dbReference>
<keyword evidence="3" id="KW-0413">Isomerase</keyword>
<dbReference type="Gene3D" id="3.40.50.300">
    <property type="entry name" value="P-loop containing nucleotide triphosphate hydrolases"/>
    <property type="match status" value="1"/>
</dbReference>
<dbReference type="Pfam" id="PF00271">
    <property type="entry name" value="Helicase_C"/>
    <property type="match status" value="1"/>
</dbReference>
<dbReference type="EC" id="5.6.2.4" evidence="5"/>
<dbReference type="InterPro" id="IPR027417">
    <property type="entry name" value="P-loop_NTPase"/>
</dbReference>
<dbReference type="GeneID" id="20661316"/>
<dbReference type="AlphaFoldDB" id="G5AB32"/>
<dbReference type="SUPFAM" id="SSF52540">
    <property type="entry name" value="P-loop containing nucleoside triphosphate hydrolases"/>
    <property type="match status" value="1"/>
</dbReference>
<dbReference type="SMR" id="G5AB32"/>
<evidence type="ECO:0000256" key="1">
    <source>
        <dbReference type="ARBA" id="ARBA00005446"/>
    </source>
</evidence>
<dbReference type="GO" id="GO:0003677">
    <property type="term" value="F:DNA binding"/>
    <property type="evidence" value="ECO:0007669"/>
    <property type="project" value="UniProtKB-KW"/>
</dbReference>
<dbReference type="InterPro" id="IPR001650">
    <property type="entry name" value="Helicase_C-like"/>
</dbReference>
<proteinExistence type="inferred from homology"/>
<dbReference type="GO" id="GO:0009378">
    <property type="term" value="F:four-way junction helicase activity"/>
    <property type="evidence" value="ECO:0007669"/>
    <property type="project" value="TreeGrafter"/>
</dbReference>
<dbReference type="STRING" id="1094619.G5AB32"/>
<keyword evidence="2" id="KW-0238">DNA-binding</keyword>